<evidence type="ECO:0000256" key="1">
    <source>
        <dbReference type="SAM" id="Phobius"/>
    </source>
</evidence>
<keyword evidence="1" id="KW-1133">Transmembrane helix</keyword>
<protein>
    <submittedName>
        <fullName evidence="2">Uncharacterized protein</fullName>
    </submittedName>
</protein>
<sequence length="143" mass="17700">MQYITHQIGKIMWFHYFFYFLYNHYGKPKWKEQNIPFFSTVLGIAALQIINFAAVKDFILFHLLNSRNLYFKNDTFIVPTVFIAFNFWYFWHGTRYKHILKQFNNRTKEEKQPYRIVSWIYIVVSILFVILMGYTVRNNIKWW</sequence>
<dbReference type="EMBL" id="FPJE01000020">
    <property type="protein sequence ID" value="SFW68329.1"/>
    <property type="molecule type" value="Genomic_DNA"/>
</dbReference>
<dbReference type="STRING" id="1150368.SAMN02927921_03293"/>
<feature type="transmembrane region" description="Helical" evidence="1">
    <location>
        <begin position="75"/>
        <end position="91"/>
    </location>
</feature>
<dbReference type="AlphaFoldDB" id="A0A1K1R8R5"/>
<evidence type="ECO:0000313" key="3">
    <source>
        <dbReference type="Proteomes" id="UP000182248"/>
    </source>
</evidence>
<name>A0A1K1R8R5_9FLAO</name>
<gene>
    <name evidence="2" type="ORF">SAMN02927921_03293</name>
</gene>
<feature type="transmembrane region" description="Helical" evidence="1">
    <location>
        <begin position="116"/>
        <end position="136"/>
    </location>
</feature>
<organism evidence="2 3">
    <name type="scientific">Sinomicrobium oceani</name>
    <dbReference type="NCBI Taxonomy" id="1150368"/>
    <lineage>
        <taxon>Bacteria</taxon>
        <taxon>Pseudomonadati</taxon>
        <taxon>Bacteroidota</taxon>
        <taxon>Flavobacteriia</taxon>
        <taxon>Flavobacteriales</taxon>
        <taxon>Flavobacteriaceae</taxon>
        <taxon>Sinomicrobium</taxon>
    </lineage>
</organism>
<keyword evidence="1" id="KW-0472">Membrane</keyword>
<keyword evidence="3" id="KW-1185">Reference proteome</keyword>
<feature type="transmembrane region" description="Helical" evidence="1">
    <location>
        <begin position="6"/>
        <end position="22"/>
    </location>
</feature>
<dbReference type="Proteomes" id="UP000182248">
    <property type="component" value="Unassembled WGS sequence"/>
</dbReference>
<evidence type="ECO:0000313" key="2">
    <source>
        <dbReference type="EMBL" id="SFW68329.1"/>
    </source>
</evidence>
<accession>A0A1K1R8R5</accession>
<keyword evidence="1" id="KW-0812">Transmembrane</keyword>
<proteinExistence type="predicted"/>
<feature type="transmembrane region" description="Helical" evidence="1">
    <location>
        <begin position="34"/>
        <end position="55"/>
    </location>
</feature>
<reference evidence="2 3" key="1">
    <citation type="submission" date="2016-11" db="EMBL/GenBank/DDBJ databases">
        <authorList>
            <person name="Jaros S."/>
            <person name="Januszkiewicz K."/>
            <person name="Wedrychowicz H."/>
        </authorList>
    </citation>
    <scope>NUCLEOTIDE SEQUENCE [LARGE SCALE GENOMIC DNA]</scope>
    <source>
        <strain evidence="2 3">CGMCC 1.12145</strain>
    </source>
</reference>